<sequence>MVEPLPNELVDDILYNLYFDKATLFNCVLVGKARVRPSQRGIFREIVLEIIDSAELYLKTTGRLDALFPEKPYLASYVQSLELRWFDFVDQGACNIHTATAKVVRRLPNVNKLSFFRVYWNRLSPLLKVAVTDLFRVPSLTQVSITEFSIDAFTELASLLCYTTHLKVLKSYVFLNDPKLPGSTILKLETEEAGKRPAPKSIELKELKLERHIREFCAWFQWDLCPFEVWNLKVLHFGVCFSVLPEKIGLVQYVGKNLEELHLTRWLPDDLNGLHEYTPNLRILHLDNLHQSVSWTPVPMIHALFRPFLNQKGKRLSLQRLIITMVLMDPPLSANSLKTWEQWTAIDALLQKPEFASIEMVDFRLSAIPRSPEVPDGVRHLLRGKLPYLETSRKMIVHSE</sequence>
<protein>
    <recommendedName>
        <fullName evidence="3">F-box domain-containing protein</fullName>
    </recommendedName>
</protein>
<dbReference type="InterPro" id="IPR032675">
    <property type="entry name" value="LRR_dom_sf"/>
</dbReference>
<keyword evidence="2" id="KW-1185">Reference proteome</keyword>
<dbReference type="EMBL" id="ML769491">
    <property type="protein sequence ID" value="KAE9397851.1"/>
    <property type="molecule type" value="Genomic_DNA"/>
</dbReference>
<dbReference type="Gene3D" id="3.80.10.10">
    <property type="entry name" value="Ribonuclease Inhibitor"/>
    <property type="match status" value="1"/>
</dbReference>
<dbReference type="AlphaFoldDB" id="A0A6A4HK03"/>
<evidence type="ECO:0000313" key="2">
    <source>
        <dbReference type="Proteomes" id="UP000799118"/>
    </source>
</evidence>
<evidence type="ECO:0000313" key="1">
    <source>
        <dbReference type="EMBL" id="KAE9397851.1"/>
    </source>
</evidence>
<dbReference type="OrthoDB" id="2745898at2759"/>
<organism evidence="1 2">
    <name type="scientific">Gymnopus androsaceus JB14</name>
    <dbReference type="NCBI Taxonomy" id="1447944"/>
    <lineage>
        <taxon>Eukaryota</taxon>
        <taxon>Fungi</taxon>
        <taxon>Dikarya</taxon>
        <taxon>Basidiomycota</taxon>
        <taxon>Agaricomycotina</taxon>
        <taxon>Agaricomycetes</taxon>
        <taxon>Agaricomycetidae</taxon>
        <taxon>Agaricales</taxon>
        <taxon>Marasmiineae</taxon>
        <taxon>Omphalotaceae</taxon>
        <taxon>Gymnopus</taxon>
    </lineage>
</organism>
<gene>
    <name evidence="1" type="ORF">BT96DRAFT_995410</name>
</gene>
<proteinExistence type="predicted"/>
<evidence type="ECO:0008006" key="3">
    <source>
        <dbReference type="Google" id="ProtNLM"/>
    </source>
</evidence>
<reference evidence="1" key="1">
    <citation type="journal article" date="2019" name="Environ. Microbiol.">
        <title>Fungal ecological strategies reflected in gene transcription - a case study of two litter decomposers.</title>
        <authorList>
            <person name="Barbi F."/>
            <person name="Kohler A."/>
            <person name="Barry K."/>
            <person name="Baskaran P."/>
            <person name="Daum C."/>
            <person name="Fauchery L."/>
            <person name="Ihrmark K."/>
            <person name="Kuo A."/>
            <person name="LaButti K."/>
            <person name="Lipzen A."/>
            <person name="Morin E."/>
            <person name="Grigoriev I.V."/>
            <person name="Henrissat B."/>
            <person name="Lindahl B."/>
            <person name="Martin F."/>
        </authorList>
    </citation>
    <scope>NUCLEOTIDE SEQUENCE</scope>
    <source>
        <strain evidence="1">JB14</strain>
    </source>
</reference>
<dbReference type="Proteomes" id="UP000799118">
    <property type="component" value="Unassembled WGS sequence"/>
</dbReference>
<dbReference type="SUPFAM" id="SSF52047">
    <property type="entry name" value="RNI-like"/>
    <property type="match status" value="1"/>
</dbReference>
<name>A0A6A4HK03_9AGAR</name>
<accession>A0A6A4HK03</accession>